<dbReference type="GO" id="GO:0005509">
    <property type="term" value="F:calcium ion binding"/>
    <property type="evidence" value="ECO:0007669"/>
    <property type="project" value="UniProtKB-ARBA"/>
</dbReference>
<evidence type="ECO:0000256" key="10">
    <source>
        <dbReference type="ARBA" id="ARBA00023012"/>
    </source>
</evidence>
<gene>
    <name evidence="15" type="ordered locus">FsymDg_0578</name>
</gene>
<evidence type="ECO:0000256" key="5">
    <source>
        <dbReference type="ARBA" id="ARBA00022553"/>
    </source>
</evidence>
<dbReference type="Proteomes" id="UP000001549">
    <property type="component" value="Chromosome"/>
</dbReference>
<dbReference type="SUPFAM" id="SSF47384">
    <property type="entry name" value="Homodimeric domain of signal transducing histidine kinase"/>
    <property type="match status" value="1"/>
</dbReference>
<dbReference type="SMART" id="SM00304">
    <property type="entry name" value="HAMP"/>
    <property type="match status" value="1"/>
</dbReference>
<comment type="catalytic activity">
    <reaction evidence="1">
        <text>ATP + protein L-histidine = ADP + protein N-phospho-L-histidine.</text>
        <dbReference type="EC" id="2.7.13.3"/>
    </reaction>
</comment>
<dbReference type="Pfam" id="PF02518">
    <property type="entry name" value="HATPase_c"/>
    <property type="match status" value="1"/>
</dbReference>
<evidence type="ECO:0000256" key="9">
    <source>
        <dbReference type="ARBA" id="ARBA00022989"/>
    </source>
</evidence>
<dbReference type="InterPro" id="IPR003661">
    <property type="entry name" value="HisK_dim/P_dom"/>
</dbReference>
<evidence type="ECO:0000259" key="14">
    <source>
        <dbReference type="PROSITE" id="PS50885"/>
    </source>
</evidence>
<dbReference type="InterPro" id="IPR036097">
    <property type="entry name" value="HisK_dim/P_sf"/>
</dbReference>
<dbReference type="GO" id="GO:0000155">
    <property type="term" value="F:phosphorelay sensor kinase activity"/>
    <property type="evidence" value="ECO:0007669"/>
    <property type="project" value="InterPro"/>
</dbReference>
<dbReference type="PROSITE" id="PS50885">
    <property type="entry name" value="HAMP"/>
    <property type="match status" value="1"/>
</dbReference>
<evidence type="ECO:0000256" key="3">
    <source>
        <dbReference type="ARBA" id="ARBA00004236"/>
    </source>
</evidence>
<dbReference type="SUPFAM" id="SSF158472">
    <property type="entry name" value="HAMP domain-like"/>
    <property type="match status" value="1"/>
</dbReference>
<evidence type="ECO:0000256" key="12">
    <source>
        <dbReference type="SAM" id="Phobius"/>
    </source>
</evidence>
<dbReference type="EMBL" id="CP002801">
    <property type="protein sequence ID" value="AEH08108.1"/>
    <property type="molecule type" value="Genomic_DNA"/>
</dbReference>
<evidence type="ECO:0000256" key="11">
    <source>
        <dbReference type="ARBA" id="ARBA00023136"/>
    </source>
</evidence>
<dbReference type="CDD" id="cd06225">
    <property type="entry name" value="HAMP"/>
    <property type="match status" value="1"/>
</dbReference>
<sequence length="484" mass="51588">MGPDPGARILGARTLRVRLMAGLALLMTVGLTVPAVAGVVALRSYLLERTDNELRAAQGLLTVRSVAALAGIVPTVSAEGLRQVVAPTNYVVELRRVDSTVQRVVGDVGRPLPARPLLDVIDDLPARAASGRPFTVFYGDRRYRVLVGTLPGTGMTDVVAVPLQPVVATLARLVAVETVAGAAALVFAGVSAWLLLGHGLRPVRDVAATAAAIATGDLSRRVPDHPPRSETGQLAAAINTMLGQIQSAFDDRVRSEERLRRFVADASHELRTPLTSVRGYVDLLRQGIVPPAEVDDALRRVSDETRRMGALVDDMLYLAHLDEERPLLRAEVDLVVLVRDAVRDATVVEPARPVTLRLPESCSMVADADALRQVIGNLLTNVRVHAPVTAMVTVELTRNDRRMVLRVHDDGPGMPPEVAERIFDRFYRASGGRDRGHGGNGLGMSIVAAVAAAHGGTAEVSSTLGAGTTITITLPVRPSVRDQV</sequence>
<keyword evidence="11 12" id="KW-0472">Membrane</keyword>
<dbReference type="InterPro" id="IPR003594">
    <property type="entry name" value="HATPase_dom"/>
</dbReference>
<dbReference type="PANTHER" id="PTHR45436:SF5">
    <property type="entry name" value="SENSOR HISTIDINE KINASE TRCS"/>
    <property type="match status" value="1"/>
</dbReference>
<accession>F8AUR4</accession>
<dbReference type="Gene3D" id="1.10.287.130">
    <property type="match status" value="1"/>
</dbReference>
<evidence type="ECO:0000313" key="15">
    <source>
        <dbReference type="EMBL" id="AEH08108.1"/>
    </source>
</evidence>
<evidence type="ECO:0000256" key="2">
    <source>
        <dbReference type="ARBA" id="ARBA00001968"/>
    </source>
</evidence>
<comment type="subcellular location">
    <subcellularLocation>
        <location evidence="3">Cell membrane</location>
    </subcellularLocation>
</comment>
<evidence type="ECO:0000256" key="8">
    <source>
        <dbReference type="ARBA" id="ARBA00022777"/>
    </source>
</evidence>
<proteinExistence type="predicted"/>
<dbReference type="Gene3D" id="6.10.340.10">
    <property type="match status" value="1"/>
</dbReference>
<dbReference type="Gene3D" id="3.30.565.10">
    <property type="entry name" value="Histidine kinase-like ATPase, C-terminal domain"/>
    <property type="match status" value="1"/>
</dbReference>
<evidence type="ECO:0000256" key="1">
    <source>
        <dbReference type="ARBA" id="ARBA00000085"/>
    </source>
</evidence>
<evidence type="ECO:0000313" key="16">
    <source>
        <dbReference type="Proteomes" id="UP000001549"/>
    </source>
</evidence>
<keyword evidence="8 15" id="KW-0418">Kinase</keyword>
<dbReference type="EC" id="2.7.13.3" evidence="4"/>
<dbReference type="FunFam" id="3.30.565.10:FF:000006">
    <property type="entry name" value="Sensor histidine kinase WalK"/>
    <property type="match status" value="1"/>
</dbReference>
<dbReference type="SMART" id="SM00388">
    <property type="entry name" value="HisKA"/>
    <property type="match status" value="1"/>
</dbReference>
<comment type="cofactor">
    <cofactor evidence="2">
        <name>a divalent metal cation</name>
        <dbReference type="ChEBI" id="CHEBI:60240"/>
    </cofactor>
</comment>
<dbReference type="CDD" id="cd00082">
    <property type="entry name" value="HisKA"/>
    <property type="match status" value="1"/>
</dbReference>
<organism evidence="15 16">
    <name type="scientific">Candidatus Protofrankia datiscae</name>
    <dbReference type="NCBI Taxonomy" id="2716812"/>
    <lineage>
        <taxon>Bacteria</taxon>
        <taxon>Bacillati</taxon>
        <taxon>Actinomycetota</taxon>
        <taxon>Actinomycetes</taxon>
        <taxon>Frankiales</taxon>
        <taxon>Frankiaceae</taxon>
        <taxon>Protofrankia</taxon>
    </lineage>
</organism>
<dbReference type="GO" id="GO:0005886">
    <property type="term" value="C:plasma membrane"/>
    <property type="evidence" value="ECO:0007669"/>
    <property type="project" value="UniProtKB-SubCell"/>
</dbReference>
<dbReference type="SUPFAM" id="SSF55874">
    <property type="entry name" value="ATPase domain of HSP90 chaperone/DNA topoisomerase II/histidine kinase"/>
    <property type="match status" value="1"/>
</dbReference>
<feature type="domain" description="Histidine kinase" evidence="13">
    <location>
        <begin position="265"/>
        <end position="478"/>
    </location>
</feature>
<dbReference type="PRINTS" id="PR00344">
    <property type="entry name" value="BCTRLSENSOR"/>
</dbReference>
<keyword evidence="7 12" id="KW-0812">Transmembrane</keyword>
<protein>
    <recommendedName>
        <fullName evidence="4">histidine kinase</fullName>
        <ecNumber evidence="4">2.7.13.3</ecNumber>
    </recommendedName>
</protein>
<feature type="transmembrane region" description="Helical" evidence="12">
    <location>
        <begin position="20"/>
        <end position="42"/>
    </location>
</feature>
<dbReference type="Pfam" id="PF00512">
    <property type="entry name" value="HisKA"/>
    <property type="match status" value="1"/>
</dbReference>
<keyword evidence="16" id="KW-1185">Reference proteome</keyword>
<dbReference type="PROSITE" id="PS50109">
    <property type="entry name" value="HIS_KIN"/>
    <property type="match status" value="1"/>
</dbReference>
<feature type="transmembrane region" description="Helical" evidence="12">
    <location>
        <begin position="173"/>
        <end position="196"/>
    </location>
</feature>
<dbReference type="InterPro" id="IPR003660">
    <property type="entry name" value="HAMP_dom"/>
</dbReference>
<dbReference type="KEGG" id="fsy:FsymDg_0578"/>
<dbReference type="AlphaFoldDB" id="F8AUR4"/>
<evidence type="ECO:0000256" key="4">
    <source>
        <dbReference type="ARBA" id="ARBA00012438"/>
    </source>
</evidence>
<keyword evidence="5" id="KW-0597">Phosphoprotein</keyword>
<name>F8AUR4_9ACTN</name>
<dbReference type="InterPro" id="IPR050428">
    <property type="entry name" value="TCS_sensor_his_kinase"/>
</dbReference>
<keyword evidence="9 12" id="KW-1133">Transmembrane helix</keyword>
<keyword evidence="10" id="KW-0902">Two-component regulatory system</keyword>
<dbReference type="InterPro" id="IPR004358">
    <property type="entry name" value="Sig_transdc_His_kin-like_C"/>
</dbReference>
<dbReference type="FunFam" id="1.10.287.130:FF:000001">
    <property type="entry name" value="Two-component sensor histidine kinase"/>
    <property type="match status" value="1"/>
</dbReference>
<keyword evidence="6" id="KW-0808">Transferase</keyword>
<evidence type="ECO:0000256" key="6">
    <source>
        <dbReference type="ARBA" id="ARBA00022679"/>
    </source>
</evidence>
<dbReference type="PANTHER" id="PTHR45436">
    <property type="entry name" value="SENSOR HISTIDINE KINASE YKOH"/>
    <property type="match status" value="1"/>
</dbReference>
<dbReference type="eggNOG" id="COG5002">
    <property type="taxonomic scope" value="Bacteria"/>
</dbReference>
<dbReference type="RefSeq" id="WP_013872093.1">
    <property type="nucleotide sequence ID" value="NZ_CAAAFP010000044.1"/>
</dbReference>
<dbReference type="STRING" id="656024.FsymDg_0578"/>
<reference evidence="15 16" key="1">
    <citation type="submission" date="2011-05" db="EMBL/GenBank/DDBJ databases">
        <title>Complete sequence of chromosome of Frankia symbiont of Datisca glomerata.</title>
        <authorList>
            <consortium name="US DOE Joint Genome Institute"/>
            <person name="Lucas S."/>
            <person name="Han J."/>
            <person name="Lapidus A."/>
            <person name="Cheng J.-F."/>
            <person name="Goodwin L."/>
            <person name="Pitluck S."/>
            <person name="Peters L."/>
            <person name="Mikhailova N."/>
            <person name="Chertkov O."/>
            <person name="Teshima H."/>
            <person name="Han C."/>
            <person name="Tapia R."/>
            <person name="Land M."/>
            <person name="Hauser L."/>
            <person name="Kyrpides N."/>
            <person name="Ivanova N."/>
            <person name="Pagani I."/>
            <person name="Berry A."/>
            <person name="Pawlowski K."/>
            <person name="Persson T."/>
            <person name="Vanden Heuvel B."/>
            <person name="Benson D."/>
            <person name="Woyke T."/>
        </authorList>
    </citation>
    <scope>NUCLEOTIDE SEQUENCE [LARGE SCALE GENOMIC DNA]</scope>
    <source>
        <strain evidence="16">4085684</strain>
    </source>
</reference>
<dbReference type="SMART" id="SM00387">
    <property type="entry name" value="HATPase_c"/>
    <property type="match status" value="1"/>
</dbReference>
<feature type="domain" description="HAMP" evidence="14">
    <location>
        <begin position="197"/>
        <end position="250"/>
    </location>
</feature>
<evidence type="ECO:0000259" key="13">
    <source>
        <dbReference type="PROSITE" id="PS50109"/>
    </source>
</evidence>
<dbReference type="eggNOG" id="COG2972">
    <property type="taxonomic scope" value="Bacteria"/>
</dbReference>
<evidence type="ECO:0000256" key="7">
    <source>
        <dbReference type="ARBA" id="ARBA00022692"/>
    </source>
</evidence>
<dbReference type="HOGENOM" id="CLU_000445_89_6_11"/>
<dbReference type="InterPro" id="IPR005467">
    <property type="entry name" value="His_kinase_dom"/>
</dbReference>
<dbReference type="Pfam" id="PF00672">
    <property type="entry name" value="HAMP"/>
    <property type="match status" value="1"/>
</dbReference>
<dbReference type="CDD" id="cd00075">
    <property type="entry name" value="HATPase"/>
    <property type="match status" value="1"/>
</dbReference>
<dbReference type="InterPro" id="IPR036890">
    <property type="entry name" value="HATPase_C_sf"/>
</dbReference>